<proteinExistence type="predicted"/>
<organism evidence="1 2">
    <name type="scientific">Melastoma candidum</name>
    <dbReference type="NCBI Taxonomy" id="119954"/>
    <lineage>
        <taxon>Eukaryota</taxon>
        <taxon>Viridiplantae</taxon>
        <taxon>Streptophyta</taxon>
        <taxon>Embryophyta</taxon>
        <taxon>Tracheophyta</taxon>
        <taxon>Spermatophyta</taxon>
        <taxon>Magnoliopsida</taxon>
        <taxon>eudicotyledons</taxon>
        <taxon>Gunneridae</taxon>
        <taxon>Pentapetalae</taxon>
        <taxon>rosids</taxon>
        <taxon>malvids</taxon>
        <taxon>Myrtales</taxon>
        <taxon>Melastomataceae</taxon>
        <taxon>Melastomatoideae</taxon>
        <taxon>Melastomateae</taxon>
        <taxon>Melastoma</taxon>
    </lineage>
</organism>
<protein>
    <submittedName>
        <fullName evidence="1">Uncharacterized protein</fullName>
    </submittedName>
</protein>
<sequence length="383" mass="40741">MIGLVQVYGVVVSVAPLYVALFLGYASVKWWSLFTKDHCHGINRFICLFVFPAFTFDFTSRIDPFSMAYSLIAADALSKVVTLLAVGAWGKLRRRADDGISCGVTAFSLCTLTNVLVVGVPMMRAMYGQMGEDFVVQLSVVQNIVWYPLVLLFLEYRKSTMTVSIIEADQAVPQGTVSSARTSVNEALPPSFEPEGTGAVVVLDVDAGSGEMGSRNGARRSVCSLVKVVGLKLAANPNVIAVVLGVAWALLASRLKLQLPSLVQGSVRILSSAGTGAAMFNIGIFMAMQKRVIACGARLAVLAMVLRFIAGPAIMALSSFAVGLHGTALQIAIIQAALPQAIASFVYANEYGLHANVIATAVVVGTLASLPIMVLYYMALEYI</sequence>
<evidence type="ECO:0000313" key="1">
    <source>
        <dbReference type="EMBL" id="KAI4364616.1"/>
    </source>
</evidence>
<dbReference type="EMBL" id="CM042885">
    <property type="protein sequence ID" value="KAI4364616.1"/>
    <property type="molecule type" value="Genomic_DNA"/>
</dbReference>
<name>A0ACB9QDS6_9MYRT</name>
<keyword evidence="2" id="KW-1185">Reference proteome</keyword>
<dbReference type="Proteomes" id="UP001057402">
    <property type="component" value="Chromosome 6"/>
</dbReference>
<gene>
    <name evidence="1" type="ORF">MLD38_020683</name>
</gene>
<comment type="caution">
    <text evidence="1">The sequence shown here is derived from an EMBL/GenBank/DDBJ whole genome shotgun (WGS) entry which is preliminary data.</text>
</comment>
<accession>A0ACB9QDS6</accession>
<reference evidence="2" key="1">
    <citation type="journal article" date="2023" name="Front. Plant Sci.">
        <title>Chromosomal-level genome assembly of Melastoma candidum provides insights into trichome evolution.</title>
        <authorList>
            <person name="Zhong Y."/>
            <person name="Wu W."/>
            <person name="Sun C."/>
            <person name="Zou P."/>
            <person name="Liu Y."/>
            <person name="Dai S."/>
            <person name="Zhou R."/>
        </authorList>
    </citation>
    <scope>NUCLEOTIDE SEQUENCE [LARGE SCALE GENOMIC DNA]</scope>
</reference>
<evidence type="ECO:0000313" key="2">
    <source>
        <dbReference type="Proteomes" id="UP001057402"/>
    </source>
</evidence>